<dbReference type="RefSeq" id="WP_187808343.1">
    <property type="nucleotide sequence ID" value="NZ_LZEU01000001.1"/>
</dbReference>
<dbReference type="InterPro" id="IPR007739">
    <property type="entry name" value="RgpF"/>
</dbReference>
<dbReference type="Gene3D" id="3.20.20.80">
    <property type="entry name" value="Glycosidases"/>
    <property type="match status" value="1"/>
</dbReference>
<dbReference type="Pfam" id="PF05045">
    <property type="entry name" value="RgpF"/>
    <property type="match status" value="1"/>
</dbReference>
<dbReference type="Pfam" id="PF14307">
    <property type="entry name" value="Glyco_tran_WbsX"/>
    <property type="match status" value="1"/>
</dbReference>
<dbReference type="InterPro" id="IPR032719">
    <property type="entry name" value="WbsX"/>
</dbReference>
<dbReference type="Proteomes" id="UP000744555">
    <property type="component" value="Unassembled WGS sequence"/>
</dbReference>
<protein>
    <recommendedName>
        <fullName evidence="3">Lipopolysaccharide biosynthesis protein</fullName>
    </recommendedName>
</protein>
<reference evidence="1 2" key="1">
    <citation type="submission" date="2016-06" db="EMBL/GenBank/DDBJ databases">
        <authorList>
            <person name="Ramos C."/>
            <person name="Pintado A."/>
            <person name="Crespo-Gomez J.I."/>
        </authorList>
    </citation>
    <scope>NUCLEOTIDE SEQUENCE [LARGE SCALE GENOMIC DNA]</scope>
    <source>
        <strain evidence="1 2">AVO110</strain>
    </source>
</reference>
<comment type="caution">
    <text evidence="1">The sequence shown here is derived from an EMBL/GenBank/DDBJ whole genome shotgun (WGS) entry which is preliminary data.</text>
</comment>
<dbReference type="CDD" id="cd11579">
    <property type="entry name" value="Glyco_tran_WbsX"/>
    <property type="match status" value="1"/>
</dbReference>
<proteinExistence type="predicted"/>
<sequence>MSIECKRVLVVLGMHRSGTSALTRGLEVLGAELGQSLMPAAKDNNDKGFFEDIDFHALNSRLLAHLGSAWDRLGALPAEYLQQPEFAALLDEAERILAEKLAQVQCLAVKDPQASLLLPFWQQVFSRLGVRPQYLICFRNPLSVAASLRKRDGIYPVRAQLLWAKYSLAALQHTLALDSLVVDYDNLMENPQEQLRRIARNLDLPSPDAAPEALAAFSQEFLTQDLRHSQFNDEHLAAPGEVLQIVRDLNALLKASARLDSASGQASLAAECTRLAADVATLEPVAHELDFLSNLETPEGLLREREELLAQTTRLLDECQGAWTEHSKVLEQHSIALEQLNRLRSHPLLRALRMLKNYRTIPKLMGRGISHTSRIVWQRLPGSIAHKNRAKDVLFRHTGSLFQQTRAYQNWLHTNGQQSPQIDSVKIDWLNEPIQQVKRLHTELPARQAARLIAFYLPQFHAIAENDEWWGEGFTEWTNVKPAQPHYRGHYQPHVPGELGYYNLDDPETQRRQVELAKLYGIAGFCFYFYWFGGKRLLEKPIENYLANRDLDLPFCLCWANENWSRRWDGLDDQILIGQKHSTEDDLAFISHISAYLRDDRYIRIDGKPLLLVYRPGELPDAKATAARWRSWCREHGVGEIYLAYTQSFDKAPPSRYGFDAAVEFPPNGTQPQDATNSIQPLHDNFLGKVYDWRTYLKRSAKLSQPKYPLFRGVCPSWDNTARRKERGTSFINSSPRGYQEWLFNAIRDTVRRFPAEDQRLVFINAWNEWAEGAHLEPDQRYGYGFLEASRMAGLRAALQVPQGLSSQHPGIAVVIHAYYLDVFEEILEHLRQVRHIPLKLYISTPAGQGEDIHARLADSKIDYHLQEFPNHGRDVLPFLKLLPRIVEDGFTTLVKIHTKKSTHRQDGETWRRDLYTKLLNPQALADALDAFAGDPGLGILGPAGHVVPMSFYWGSNALAVEKLACRLGISPSELNRHSFVAGTMFFARTNALLPLLNLALCDDHFEPEAGQVDGTFAHALERAIAISAHAAGLKLRSCDGTPSNKRYAYADASL</sequence>
<evidence type="ECO:0008006" key="3">
    <source>
        <dbReference type="Google" id="ProtNLM"/>
    </source>
</evidence>
<dbReference type="Gene3D" id="3.40.50.300">
    <property type="entry name" value="P-loop containing nucleotide triphosphate hydrolases"/>
    <property type="match status" value="1"/>
</dbReference>
<gene>
    <name evidence="1" type="ORF">A9179_21775</name>
</gene>
<dbReference type="SUPFAM" id="SSF52540">
    <property type="entry name" value="P-loop containing nucleoside triphosphate hydrolases"/>
    <property type="match status" value="1"/>
</dbReference>
<organism evidence="1 2">
    <name type="scientific">Aquipseudomonas alcaligenes</name>
    <name type="common">Pseudomonas alcaligenes</name>
    <dbReference type="NCBI Taxonomy" id="43263"/>
    <lineage>
        <taxon>Bacteria</taxon>
        <taxon>Pseudomonadati</taxon>
        <taxon>Pseudomonadota</taxon>
        <taxon>Gammaproteobacteria</taxon>
        <taxon>Pseudomonadales</taxon>
        <taxon>Pseudomonadaceae</taxon>
        <taxon>Aquipseudomonas</taxon>
    </lineage>
</organism>
<dbReference type="InterPro" id="IPR027417">
    <property type="entry name" value="P-loop_NTPase"/>
</dbReference>
<accession>A0ABR7S8V9</accession>
<dbReference type="PANTHER" id="PTHR41244">
    <property type="entry name" value="RHAMNAN SYNTHESIS F"/>
    <property type="match status" value="1"/>
</dbReference>
<dbReference type="EMBL" id="LZEU01000001">
    <property type="protein sequence ID" value="MBC9252903.1"/>
    <property type="molecule type" value="Genomic_DNA"/>
</dbReference>
<evidence type="ECO:0000313" key="2">
    <source>
        <dbReference type="Proteomes" id="UP000744555"/>
    </source>
</evidence>
<name>A0ABR7S8V9_AQUAC</name>
<evidence type="ECO:0000313" key="1">
    <source>
        <dbReference type="EMBL" id="MBC9252903.1"/>
    </source>
</evidence>
<keyword evidence="2" id="KW-1185">Reference proteome</keyword>
<dbReference type="PANTHER" id="PTHR41244:SF1">
    <property type="entry name" value="GLYCOSYLTRANSFERASE"/>
    <property type="match status" value="1"/>
</dbReference>